<organism evidence="14 15">
    <name type="scientific">psittacine adenovirus 6</name>
    <dbReference type="NCBI Taxonomy" id="3071234"/>
    <lineage>
        <taxon>Viruses</taxon>
        <taxon>Varidnaviria</taxon>
        <taxon>Bamfordvirae</taxon>
        <taxon>Preplasmiviricota</taxon>
        <taxon>Polisuviricotina</taxon>
        <taxon>Pharingeaviricetes</taxon>
        <taxon>Rowavirales</taxon>
        <taxon>Adenoviridae</taxon>
        <taxon>Siadenovirus</taxon>
        <taxon>Siadenovirus viridis</taxon>
        <taxon>Psittacine siadenovirus D</taxon>
    </lineage>
</organism>
<evidence type="ECO:0000256" key="9">
    <source>
        <dbReference type="ARBA" id="ARBA00023157"/>
    </source>
</evidence>
<feature type="active site" evidence="10 12">
    <location>
        <position position="72"/>
    </location>
</feature>
<keyword evidence="9 10" id="KW-1015">Disulfide bond</keyword>
<comment type="miscellaneous">
    <text evidence="10">All late proteins expressed from the major late promoter are produced by alternative splicing and alternative polyadenylation of the same gene giving rise to non-overlapping ORFs. A leader sequence is present in the N-terminus of all these mRNAs and is recognized by the viral shutoff protein to provide expression although conventional translation via ribosome scanning from the cap has been shut off in the host cell.</text>
</comment>
<keyword evidence="13" id="KW-0812">Transmembrane</keyword>
<comment type="catalytic activity">
    <reaction evidence="10 11">
        <text>Cleaves proteins of the adenovirus and its host cell at two consensus sites: -Yaa-Xaa-Gly-Gly-|-Xaa- and -Yaa-Xaa-Gly-Xaa-|-Gly- (in which Yaa is Met, Ile or Leu, and Xaa is any amino acid).</text>
        <dbReference type="EC" id="3.4.22.39"/>
    </reaction>
</comment>
<evidence type="ECO:0000256" key="3">
    <source>
        <dbReference type="ARBA" id="ARBA00022801"/>
    </source>
</evidence>
<keyword evidence="3 10" id="KW-0378">Hydrolase</keyword>
<feature type="disulfide bond" description="Interchain (with C-10 in cleaved protease cofactor pVI-C)" evidence="10">
    <location>
        <position position="104"/>
    </location>
</feature>
<dbReference type="EMBL" id="MN687905">
    <property type="protein sequence ID" value="QIJ58762.1"/>
    <property type="molecule type" value="Genomic_DNA"/>
</dbReference>
<comment type="activity regulation">
    <text evidence="10">Requires DNA and protease cofactor for maximal activation. Inside nascent virions, becomes partially activated by binding to the viral DNA, allowing it to cleave the cofactor that binds to the protease and fully activates it. Actin, like the viral protease cofactor, seems to act as a cofactor in the cleavage of cytokeratin 18 and of actin itself.</text>
</comment>
<accession>A0AAE7C170</accession>
<sequence length="204" mass="23426">MAGTSTSELIAIVKSLGIDSHFLGVYDKNFPGFLDTRRVAYAIVNTGDYMSGGVHWIAFAYDPQAAVFYMFDPFGWSKTDLLRRYQFQYDRMLKATALRNNTRCVRLVKSVQAVQCICSAACGLFCCLFLASFYHYRYSPMIGNPIIDIVMGIPLPLMLTPYGTCVTHQNQKNVYSWLYRNSMFFRMYAREIKHNTRINVIQAH</sequence>
<reference evidence="14 15" key="1">
    <citation type="submission" date="2019-11" db="EMBL/GenBank/DDBJ databases">
        <title>Complete Genome Sequence of a Novel Siadenovirus from a Budgerigar (Melopsittacus undulatus).</title>
        <authorList>
            <person name="Phalen D.N."/>
            <person name="Willet C."/>
            <person name="Hyndman T."/>
            <person name="Shilton C."/>
        </authorList>
    </citation>
    <scope>NUCLEOTIDE SEQUENCE [LARGE SCALE GENOMIC DNA]</scope>
    <source>
        <strain evidence="14">BrdKdnyDNA</strain>
    </source>
</reference>
<name>A0AAE7C170_9ADEN</name>
<evidence type="ECO:0000256" key="5">
    <source>
        <dbReference type="ARBA" id="ARBA00022813"/>
    </source>
</evidence>
<dbReference type="InterPro" id="IPR038765">
    <property type="entry name" value="Papain-like_cys_pep_sf"/>
</dbReference>
<proteinExistence type="evidence at transcript level"/>
<comment type="similarity">
    <text evidence="10 11">Belongs to the peptidase C5 family.</text>
</comment>
<dbReference type="PIRSF" id="PIRSF001218">
    <property type="entry name" value="Protease_ADV"/>
    <property type="match status" value="1"/>
</dbReference>
<keyword evidence="2 10" id="KW-0645">Protease</keyword>
<dbReference type="SUPFAM" id="SSF54001">
    <property type="entry name" value="Cysteine proteinases"/>
    <property type="match status" value="1"/>
</dbReference>
<evidence type="ECO:0000256" key="8">
    <source>
        <dbReference type="ARBA" id="ARBA00023125"/>
    </source>
</evidence>
<gene>
    <name evidence="10" type="primary">L3</name>
</gene>
<dbReference type="Proteomes" id="UP000830392">
    <property type="component" value="Segment"/>
</dbReference>
<dbReference type="HAMAP" id="MF_04059">
    <property type="entry name" value="ADV_PRO"/>
    <property type="match status" value="1"/>
</dbReference>
<feature type="transmembrane region" description="Helical" evidence="13">
    <location>
        <begin position="142"/>
        <end position="162"/>
    </location>
</feature>
<feature type="active site" evidence="10 12">
    <location>
        <position position="55"/>
    </location>
</feature>
<dbReference type="EC" id="3.4.22.39" evidence="10"/>
<keyword evidence="6 10" id="KW-0946">Virion</keyword>
<keyword evidence="13" id="KW-1133">Transmembrane helix</keyword>
<keyword evidence="7 10" id="KW-0426">Late protein</keyword>
<comment type="induction">
    <text evidence="10">Expressed in the late phase of the viral replicative cycle.</text>
</comment>
<comment type="subcellular location">
    <subcellularLocation>
        <location evidence="10">Virion</location>
    </subcellularLocation>
    <subcellularLocation>
        <location evidence="10">Host nucleus</location>
    </subcellularLocation>
    <text evidence="10">Present in about 10 copies per virion.</text>
</comment>
<dbReference type="PRINTS" id="PR00703">
    <property type="entry name" value="ADVENDOPTASE"/>
</dbReference>
<dbReference type="InterPro" id="IPR000855">
    <property type="entry name" value="Peptidase_C5"/>
</dbReference>
<dbReference type="GO" id="GO:0006508">
    <property type="term" value="P:proteolysis"/>
    <property type="evidence" value="ECO:0007669"/>
    <property type="project" value="UniProtKB-KW"/>
</dbReference>
<evidence type="ECO:0000256" key="10">
    <source>
        <dbReference type="HAMAP-Rule" id="MF_04059"/>
    </source>
</evidence>
<feature type="active site" evidence="10 12">
    <location>
        <position position="122"/>
    </location>
</feature>
<evidence type="ECO:0000256" key="7">
    <source>
        <dbReference type="ARBA" id="ARBA00022921"/>
    </source>
</evidence>
<evidence type="ECO:0000256" key="4">
    <source>
        <dbReference type="ARBA" id="ARBA00022807"/>
    </source>
</evidence>
<dbReference type="Pfam" id="PF00770">
    <property type="entry name" value="Peptidase_C5"/>
    <property type="match status" value="1"/>
</dbReference>
<comment type="subunit">
    <text evidence="10">Interacts with protease cofactor pVI-C; this interaction is necessary for protease activation.</text>
</comment>
<feature type="transmembrane region" description="Helical" evidence="13">
    <location>
        <begin position="113"/>
        <end position="136"/>
    </location>
</feature>
<keyword evidence="4 10" id="KW-0788">Thiol protease</keyword>
<feature type="site" description="Cleavage; by autolysis" evidence="10">
    <location>
        <begin position="52"/>
        <end position="53"/>
    </location>
</feature>
<evidence type="ECO:0000256" key="6">
    <source>
        <dbReference type="ARBA" id="ARBA00022844"/>
    </source>
</evidence>
<comment type="function">
    <text evidence="10">Cleaves viral precursor proteins (pTP, pIIIa, pVI, pVII, pVIII, and pX) inside newly assembled particles giving rise to mature virions. Protease complexed to its cofactor slides along the viral DNA to specifically locate and cleave the viral precursors. Mature virions have a weakened organization compared to the unmature virions, thereby facilitating subsequent uncoating. Without maturation, the particle lacks infectivity and is unable to uncoat. Late in adenovirus infection, in the cytoplasm, may participate in the cytoskeleton destruction. Cleaves host cell cytoskeletal keratins K7 and K18.</text>
</comment>
<evidence type="ECO:0000256" key="11">
    <source>
        <dbReference type="PIRNR" id="PIRNR001218"/>
    </source>
</evidence>
<dbReference type="GO" id="GO:0004197">
    <property type="term" value="F:cysteine-type endopeptidase activity"/>
    <property type="evidence" value="ECO:0007669"/>
    <property type="project" value="UniProtKB-UniRule"/>
</dbReference>
<dbReference type="GO" id="GO:0003677">
    <property type="term" value="F:DNA binding"/>
    <property type="evidence" value="ECO:0007669"/>
    <property type="project" value="UniProtKB-UniRule"/>
</dbReference>
<keyword evidence="13" id="KW-0472">Membrane</keyword>
<evidence type="ECO:0000313" key="14">
    <source>
        <dbReference type="EMBL" id="QIJ58762.1"/>
    </source>
</evidence>
<evidence type="ECO:0000256" key="12">
    <source>
        <dbReference type="PIRSR" id="PIRSR001218-1"/>
    </source>
</evidence>
<dbReference type="GO" id="GO:0044423">
    <property type="term" value="C:virion component"/>
    <property type="evidence" value="ECO:0007669"/>
    <property type="project" value="UniProtKB-UniRule"/>
</dbReference>
<evidence type="ECO:0000256" key="2">
    <source>
        <dbReference type="ARBA" id="ARBA00022670"/>
    </source>
</evidence>
<dbReference type="Gene3D" id="3.40.395.10">
    <property type="entry name" value="Adenoviral Proteinase, Chain A"/>
    <property type="match status" value="1"/>
</dbReference>
<protein>
    <recommendedName>
        <fullName evidence="10">Protease</fullName>
        <ecNumber evidence="10">3.4.22.39</ecNumber>
    </recommendedName>
    <alternativeName>
        <fullName evidence="10">Adenain</fullName>
    </alternativeName>
    <alternativeName>
        <fullName evidence="10">Adenovirus protease</fullName>
        <shortName evidence="10">AVP</shortName>
    </alternativeName>
    <alternativeName>
        <fullName evidence="10">Adenovirus proteinase</fullName>
    </alternativeName>
    <alternativeName>
        <fullName evidence="10">Endoprotease</fullName>
    </alternativeName>
</protein>
<keyword evidence="1 10" id="KW-1048">Host nucleus</keyword>
<evidence type="ECO:0000256" key="13">
    <source>
        <dbReference type="SAM" id="Phobius"/>
    </source>
</evidence>
<dbReference type="GO" id="GO:0042025">
    <property type="term" value="C:host cell nucleus"/>
    <property type="evidence" value="ECO:0007669"/>
    <property type="project" value="UniProtKB-SubCell"/>
</dbReference>
<evidence type="ECO:0000313" key="15">
    <source>
        <dbReference type="Proteomes" id="UP000830392"/>
    </source>
</evidence>
<evidence type="ECO:0000256" key="1">
    <source>
        <dbReference type="ARBA" id="ARBA00022562"/>
    </source>
</evidence>
<keyword evidence="8 10" id="KW-0238">DNA-binding</keyword>
<keyword evidence="5 10" id="KW-0068">Autocatalytic cleavage</keyword>